<keyword evidence="3" id="KW-0408">Iron</keyword>
<gene>
    <name evidence="6" type="ORF">EKG83_35520</name>
</gene>
<name>A0A5Q0H717_SACSY</name>
<dbReference type="GO" id="GO:0051537">
    <property type="term" value="F:2 iron, 2 sulfur cluster binding"/>
    <property type="evidence" value="ECO:0007669"/>
    <property type="project" value="UniProtKB-KW"/>
</dbReference>
<evidence type="ECO:0000313" key="7">
    <source>
        <dbReference type="Proteomes" id="UP000325787"/>
    </source>
</evidence>
<sequence length="114" mass="12449">MIRVCSVADLDDRKPVAFEVGDGYTPVLLVRDGDAVHALRDLCTHAEVALSEGEVTRRGVECWLHGSCFDLRTGRPSSPPATEPVDVFAVELRAGDVYVDVTTTTNRLSPHQEN</sequence>
<dbReference type="KEGG" id="ssyi:EKG83_35520"/>
<dbReference type="CDD" id="cd03528">
    <property type="entry name" value="Rieske_RO_ferredoxin"/>
    <property type="match status" value="1"/>
</dbReference>
<proteinExistence type="predicted"/>
<dbReference type="RefSeq" id="WP_033432476.1">
    <property type="nucleotide sequence ID" value="NZ_CP034550.1"/>
</dbReference>
<evidence type="ECO:0000313" key="6">
    <source>
        <dbReference type="EMBL" id="QFZ22016.1"/>
    </source>
</evidence>
<dbReference type="GO" id="GO:0016705">
    <property type="term" value="F:oxidoreductase activity, acting on paired donors, with incorporation or reduction of molecular oxygen"/>
    <property type="evidence" value="ECO:0007669"/>
    <property type="project" value="UniProtKB-ARBA"/>
</dbReference>
<dbReference type="AlphaFoldDB" id="A0A5Q0H717"/>
<protein>
    <submittedName>
        <fullName evidence="6">Non-heme iron oxygenase ferredoxin subunit</fullName>
    </submittedName>
</protein>
<dbReference type="InterPro" id="IPR036922">
    <property type="entry name" value="Rieske_2Fe-2S_sf"/>
</dbReference>
<evidence type="ECO:0000256" key="1">
    <source>
        <dbReference type="ARBA" id="ARBA00022714"/>
    </source>
</evidence>
<keyword evidence="1" id="KW-0001">2Fe-2S</keyword>
<keyword evidence="2" id="KW-0479">Metal-binding</keyword>
<evidence type="ECO:0000259" key="5">
    <source>
        <dbReference type="PROSITE" id="PS51296"/>
    </source>
</evidence>
<dbReference type="InterPro" id="IPR017941">
    <property type="entry name" value="Rieske_2Fe-2S"/>
</dbReference>
<dbReference type="Proteomes" id="UP000325787">
    <property type="component" value="Chromosome"/>
</dbReference>
<feature type="domain" description="Rieske" evidence="5">
    <location>
        <begin position="2"/>
        <end position="99"/>
    </location>
</feature>
<evidence type="ECO:0000256" key="2">
    <source>
        <dbReference type="ARBA" id="ARBA00022723"/>
    </source>
</evidence>
<evidence type="ECO:0000256" key="4">
    <source>
        <dbReference type="ARBA" id="ARBA00023014"/>
    </source>
</evidence>
<organism evidence="6 7">
    <name type="scientific">Saccharothrix syringae</name>
    <name type="common">Nocardiopsis syringae</name>
    <dbReference type="NCBI Taxonomy" id="103733"/>
    <lineage>
        <taxon>Bacteria</taxon>
        <taxon>Bacillati</taxon>
        <taxon>Actinomycetota</taxon>
        <taxon>Actinomycetes</taxon>
        <taxon>Pseudonocardiales</taxon>
        <taxon>Pseudonocardiaceae</taxon>
        <taxon>Saccharothrix</taxon>
    </lineage>
</organism>
<dbReference type="Gene3D" id="2.102.10.10">
    <property type="entry name" value="Rieske [2Fe-2S] iron-sulphur domain"/>
    <property type="match status" value="1"/>
</dbReference>
<dbReference type="GO" id="GO:0004497">
    <property type="term" value="F:monooxygenase activity"/>
    <property type="evidence" value="ECO:0007669"/>
    <property type="project" value="UniProtKB-ARBA"/>
</dbReference>
<dbReference type="Pfam" id="PF00355">
    <property type="entry name" value="Rieske"/>
    <property type="match status" value="1"/>
</dbReference>
<dbReference type="PROSITE" id="PS51296">
    <property type="entry name" value="RIESKE"/>
    <property type="match status" value="1"/>
</dbReference>
<dbReference type="SUPFAM" id="SSF50022">
    <property type="entry name" value="ISP domain"/>
    <property type="match status" value="1"/>
</dbReference>
<accession>A0A5Q0H717</accession>
<dbReference type="GO" id="GO:0046872">
    <property type="term" value="F:metal ion binding"/>
    <property type="evidence" value="ECO:0007669"/>
    <property type="project" value="UniProtKB-KW"/>
</dbReference>
<dbReference type="PANTHER" id="PTHR21496">
    <property type="entry name" value="FERREDOXIN-RELATED"/>
    <property type="match status" value="1"/>
</dbReference>
<reference evidence="7" key="1">
    <citation type="journal article" date="2021" name="Curr. Microbiol.">
        <title>Complete genome of nocamycin-producing strain Saccharothrix syringae NRRL B-16468 reveals the biosynthetic potential for secondary metabolites.</title>
        <authorList>
            <person name="Mo X."/>
            <person name="Yang S."/>
        </authorList>
    </citation>
    <scope>NUCLEOTIDE SEQUENCE [LARGE SCALE GENOMIC DNA]</scope>
    <source>
        <strain evidence="7">ATCC 51364 / DSM 43886 / JCM 6844 / KCTC 9398 / NBRC 14523 / NRRL B-16468 / INA 2240</strain>
    </source>
</reference>
<keyword evidence="4" id="KW-0411">Iron-sulfur</keyword>
<keyword evidence="7" id="KW-1185">Reference proteome</keyword>
<dbReference type="EMBL" id="CP034550">
    <property type="protein sequence ID" value="QFZ22016.1"/>
    <property type="molecule type" value="Genomic_DNA"/>
</dbReference>
<dbReference type="PANTHER" id="PTHR21496:SF23">
    <property type="entry name" value="3-PHENYLPROPIONATE_CINNAMIC ACID DIOXYGENASE FERREDOXIN SUBUNIT"/>
    <property type="match status" value="1"/>
</dbReference>
<evidence type="ECO:0000256" key="3">
    <source>
        <dbReference type="ARBA" id="ARBA00023004"/>
    </source>
</evidence>
<dbReference type="OrthoDB" id="147178at2"/>